<evidence type="ECO:0000256" key="3">
    <source>
        <dbReference type="ARBA" id="ARBA00022106"/>
    </source>
</evidence>
<feature type="transmembrane region" description="Helical" evidence="10">
    <location>
        <begin position="93"/>
        <end position="115"/>
    </location>
</feature>
<feature type="transmembrane region" description="Helical" evidence="10">
    <location>
        <begin position="135"/>
        <end position="156"/>
    </location>
</feature>
<feature type="transmembrane region" description="Helical" evidence="10">
    <location>
        <begin position="322"/>
        <end position="345"/>
    </location>
</feature>
<sequence length="454" mass="50142">MTNYDLNTTPIPKLVIRYAVPAIIGFVINGIYTIIDGIFLGHWVGSEAIASITLSFPLKMMIISFAIMIGIGASAHISINLGRNDPEKAQNIFKNAFCILILLGVFLTFVGLLAIKPLLLSFGIEGSLLNLSLTYLSIAFIGSMGLLFNVGLEPIIRNDGFPKKAMNVMIVCALTNIVFDALFIIVFGWGVAGAAIATMMGETLGAIIFLHHFLAKKSNLKIEDITYRLKNILNFKSYDKNILKLIILTGISPFLLQFSSAIVALVYSTQFLKYGGSLYVSAYGIVIYIFITLFMTILGLCSGVQPLISYNYGAKRYDKVKNILKITGTLTLIIGIISFIAYNLFPTYLINIFNSTDIELIKTATTGLNIYSYGTLVLGPVFLIITYFQSIGDSKVSNIVSLFKSFGFLIPLLYILPMYWGVNSIWCAEPLSGFLTLIMGSFFIYKAFKYQLKE</sequence>
<dbReference type="InParanoid" id="D7DTA5"/>
<accession>D7DTA5</accession>
<feature type="transmembrane region" description="Helical" evidence="10">
    <location>
        <begin position="18"/>
        <end position="40"/>
    </location>
</feature>
<keyword evidence="4" id="KW-0813">Transport</keyword>
<dbReference type="PANTHER" id="PTHR43823:SF3">
    <property type="entry name" value="MULTIDRUG EXPORT PROTEIN MEPA"/>
    <property type="match status" value="1"/>
</dbReference>
<evidence type="ECO:0000256" key="8">
    <source>
        <dbReference type="ARBA" id="ARBA00023136"/>
    </source>
</evidence>
<comment type="similarity">
    <text evidence="2">Belongs to the multi antimicrobial extrusion (MATE) (TC 2.A.66.1) family. MepA subfamily.</text>
</comment>
<dbReference type="CDD" id="cd13143">
    <property type="entry name" value="MATE_MepA_like"/>
    <property type="match status" value="1"/>
</dbReference>
<name>D7DTA5_METV3</name>
<dbReference type="KEGG" id="mvo:Mvol_0706"/>
<dbReference type="AlphaFoldDB" id="D7DTA5"/>
<evidence type="ECO:0000256" key="5">
    <source>
        <dbReference type="ARBA" id="ARBA00022475"/>
    </source>
</evidence>
<protein>
    <recommendedName>
        <fullName evidence="3">Multidrug export protein MepA</fullName>
    </recommendedName>
</protein>
<comment type="subcellular location">
    <subcellularLocation>
        <location evidence="1">Cell membrane</location>
        <topology evidence="1">Multi-pass membrane protein</topology>
    </subcellularLocation>
</comment>
<dbReference type="InterPro" id="IPR051327">
    <property type="entry name" value="MATE_MepA_subfamily"/>
</dbReference>
<feature type="transmembrane region" description="Helical" evidence="10">
    <location>
        <begin position="245"/>
        <end position="267"/>
    </location>
</feature>
<dbReference type="GO" id="GO:0046677">
    <property type="term" value="P:response to antibiotic"/>
    <property type="evidence" value="ECO:0007669"/>
    <property type="project" value="UniProtKB-KW"/>
</dbReference>
<dbReference type="HOGENOM" id="CLU_012893_0_2_2"/>
<dbReference type="PIRSF" id="PIRSF006603">
    <property type="entry name" value="DinF"/>
    <property type="match status" value="1"/>
</dbReference>
<evidence type="ECO:0000313" key="12">
    <source>
        <dbReference type="Proteomes" id="UP000007722"/>
    </source>
</evidence>
<dbReference type="EMBL" id="CP002057">
    <property type="protein sequence ID" value="ADI36365.1"/>
    <property type="molecule type" value="Genomic_DNA"/>
</dbReference>
<dbReference type="GO" id="GO:0015297">
    <property type="term" value="F:antiporter activity"/>
    <property type="evidence" value="ECO:0007669"/>
    <property type="project" value="InterPro"/>
</dbReference>
<dbReference type="OrthoDB" id="214119at2157"/>
<dbReference type="Pfam" id="PF01554">
    <property type="entry name" value="MatE"/>
    <property type="match status" value="2"/>
</dbReference>
<dbReference type="GO" id="GO:0042910">
    <property type="term" value="F:xenobiotic transmembrane transporter activity"/>
    <property type="evidence" value="ECO:0007669"/>
    <property type="project" value="InterPro"/>
</dbReference>
<dbReference type="InterPro" id="IPR002528">
    <property type="entry name" value="MATE_fam"/>
</dbReference>
<dbReference type="Proteomes" id="UP000007722">
    <property type="component" value="Chromosome"/>
</dbReference>
<feature type="transmembrane region" description="Helical" evidence="10">
    <location>
        <begin position="195"/>
        <end position="214"/>
    </location>
</feature>
<evidence type="ECO:0000313" key="11">
    <source>
        <dbReference type="EMBL" id="ADI36365.1"/>
    </source>
</evidence>
<evidence type="ECO:0000256" key="4">
    <source>
        <dbReference type="ARBA" id="ARBA00022448"/>
    </source>
</evidence>
<evidence type="ECO:0000256" key="7">
    <source>
        <dbReference type="ARBA" id="ARBA00022989"/>
    </source>
</evidence>
<keyword evidence="7 10" id="KW-1133">Transmembrane helix</keyword>
<dbReference type="InterPro" id="IPR048279">
    <property type="entry name" value="MdtK-like"/>
</dbReference>
<dbReference type="GO" id="GO:0005886">
    <property type="term" value="C:plasma membrane"/>
    <property type="evidence" value="ECO:0007669"/>
    <property type="project" value="UniProtKB-SubCell"/>
</dbReference>
<feature type="transmembrane region" description="Helical" evidence="10">
    <location>
        <begin position="60"/>
        <end position="81"/>
    </location>
</feature>
<gene>
    <name evidence="11" type="ordered locus">Mvol_0706</name>
</gene>
<keyword evidence="9" id="KW-0046">Antibiotic resistance</keyword>
<evidence type="ECO:0000256" key="10">
    <source>
        <dbReference type="SAM" id="Phobius"/>
    </source>
</evidence>
<dbReference type="STRING" id="456320.Mvol_0706"/>
<reference evidence="11 12" key="1">
    <citation type="submission" date="2010-05" db="EMBL/GenBank/DDBJ databases">
        <title>Complete sequence of Methanococcus voltae A3.</title>
        <authorList>
            <consortium name="US DOE Joint Genome Institute"/>
            <person name="Lucas S."/>
            <person name="Copeland A."/>
            <person name="Lapidus A."/>
            <person name="Cheng J.-F."/>
            <person name="Bruce D."/>
            <person name="Goodwin L."/>
            <person name="Pitluck S."/>
            <person name="Lowry S."/>
            <person name="Clum A."/>
            <person name="Land M."/>
            <person name="Hauser L."/>
            <person name="Kyrpides N."/>
            <person name="Mikhailova N."/>
            <person name="Whitman W.B."/>
            <person name="Woyke T."/>
        </authorList>
    </citation>
    <scope>NUCLEOTIDE SEQUENCE [LARGE SCALE GENOMIC DNA]</scope>
    <source>
        <strain evidence="12">ATCC BAA-1334 / A3</strain>
    </source>
</reference>
<keyword evidence="5" id="KW-1003">Cell membrane</keyword>
<dbReference type="NCBIfam" id="TIGR00797">
    <property type="entry name" value="matE"/>
    <property type="match status" value="1"/>
</dbReference>
<proteinExistence type="inferred from homology"/>
<evidence type="ECO:0000256" key="6">
    <source>
        <dbReference type="ARBA" id="ARBA00022692"/>
    </source>
</evidence>
<feature type="transmembrane region" description="Helical" evidence="10">
    <location>
        <begin position="168"/>
        <end position="189"/>
    </location>
</feature>
<evidence type="ECO:0000256" key="9">
    <source>
        <dbReference type="ARBA" id="ARBA00023251"/>
    </source>
</evidence>
<evidence type="ECO:0000256" key="1">
    <source>
        <dbReference type="ARBA" id="ARBA00004651"/>
    </source>
</evidence>
<keyword evidence="6 10" id="KW-0812">Transmembrane</keyword>
<feature type="transmembrane region" description="Helical" evidence="10">
    <location>
        <begin position="400"/>
        <end position="419"/>
    </location>
</feature>
<feature type="transmembrane region" description="Helical" evidence="10">
    <location>
        <begin position="431"/>
        <end position="448"/>
    </location>
</feature>
<keyword evidence="12" id="KW-1185">Reference proteome</keyword>
<keyword evidence="8 10" id="KW-0472">Membrane</keyword>
<feature type="transmembrane region" description="Helical" evidence="10">
    <location>
        <begin position="279"/>
        <end position="301"/>
    </location>
</feature>
<feature type="transmembrane region" description="Helical" evidence="10">
    <location>
        <begin position="370"/>
        <end position="388"/>
    </location>
</feature>
<evidence type="ECO:0000256" key="2">
    <source>
        <dbReference type="ARBA" id="ARBA00008417"/>
    </source>
</evidence>
<organism evidence="11 12">
    <name type="scientific">Methanococcus voltae (strain ATCC BAA-1334 / A3)</name>
    <dbReference type="NCBI Taxonomy" id="456320"/>
    <lineage>
        <taxon>Archaea</taxon>
        <taxon>Methanobacteriati</taxon>
        <taxon>Methanobacteriota</taxon>
        <taxon>Methanomada group</taxon>
        <taxon>Methanococci</taxon>
        <taxon>Methanococcales</taxon>
        <taxon>Methanococcaceae</taxon>
        <taxon>Methanococcus</taxon>
    </lineage>
</organism>
<dbReference type="PANTHER" id="PTHR43823">
    <property type="entry name" value="SPORULATION PROTEIN YKVU"/>
    <property type="match status" value="1"/>
</dbReference>
<dbReference type="InterPro" id="IPR045070">
    <property type="entry name" value="MATE_MepA-like"/>
</dbReference>
<dbReference type="eggNOG" id="arCOG01732">
    <property type="taxonomic scope" value="Archaea"/>
</dbReference>